<evidence type="ECO:0000256" key="1">
    <source>
        <dbReference type="ARBA" id="ARBA00004418"/>
    </source>
</evidence>
<feature type="domain" description="AlgX/AlgJ SGNH hydrolase-like" evidence="7">
    <location>
        <begin position="91"/>
        <end position="348"/>
    </location>
</feature>
<dbReference type="InterPro" id="IPR031811">
    <property type="entry name" value="ALGX/ALGJ_SGNH-like"/>
</dbReference>
<gene>
    <name evidence="8" type="ORF">PCA20602_03467</name>
</gene>
<sequence>MSSPQAVATPPTVTSHRLTALCFALLMVLGLIYGVCESARAGLGEYAPTAWLDGTAGKRLDTTLALPYRETAETADAAWRYRLLGQLGTQVQQGCPGWLFYTDGLRAPVADVHAVVNARIALMRRLTAQLRAENIQVLAVTVPDKSRIAANALCGMTRPADTIMGLAQWQRALDAAGVAHVDLSTVLAPMPDAFYRTDVHMNQRGAAVAAQAVAKAALPLVGARGPLRYDVSRAPHASPRVGDLLVLAGLGKAPDGWRPPPDNYVQETFTLPASGGLLDDGPPIEVLLAGSSNSRRSNFAEQLGQSLGQPVWNESRDGGKFADALVQAMQDRARWPRSLKLVIWEMSEMSLLQPLTEQEKALLNTRPNAQVVASKAGGAGR</sequence>
<keyword evidence="3" id="KW-0808">Transferase</keyword>
<dbReference type="Pfam" id="PF16822">
    <property type="entry name" value="ALGX"/>
    <property type="match status" value="1"/>
</dbReference>
<name>A0ABY6W506_9BURK</name>
<protein>
    <submittedName>
        <fullName evidence="8">Cell morphology protein</fullName>
    </submittedName>
</protein>
<keyword evidence="5" id="KW-0574">Periplasm</keyword>
<evidence type="ECO:0000256" key="4">
    <source>
        <dbReference type="ARBA" id="ARBA00022729"/>
    </source>
</evidence>
<dbReference type="Proteomes" id="UP000366065">
    <property type="component" value="Unassembled WGS sequence"/>
</dbReference>
<comment type="pathway">
    <text evidence="2">Glycan biosynthesis; alginate biosynthesis.</text>
</comment>
<dbReference type="SUPFAM" id="SSF52266">
    <property type="entry name" value="SGNH hydrolase"/>
    <property type="match status" value="1"/>
</dbReference>
<comment type="caution">
    <text evidence="8">The sequence shown here is derived from an EMBL/GenBank/DDBJ whole genome shotgun (WGS) entry which is preliminary data.</text>
</comment>
<evidence type="ECO:0000256" key="2">
    <source>
        <dbReference type="ARBA" id="ARBA00005182"/>
    </source>
</evidence>
<keyword evidence="4" id="KW-0732">Signal</keyword>
<evidence type="ECO:0000259" key="7">
    <source>
        <dbReference type="Pfam" id="PF16822"/>
    </source>
</evidence>
<dbReference type="RefSeq" id="WP_217432447.1">
    <property type="nucleotide sequence ID" value="NZ_CABPRV010000008.1"/>
</dbReference>
<keyword evidence="6" id="KW-0016">Alginate biosynthesis</keyword>
<dbReference type="Gene3D" id="3.40.50.1110">
    <property type="entry name" value="SGNH hydrolase"/>
    <property type="match status" value="1"/>
</dbReference>
<dbReference type="InterPro" id="IPR036514">
    <property type="entry name" value="SGNH_hydro_sf"/>
</dbReference>
<dbReference type="EMBL" id="CABPRV010000008">
    <property type="protein sequence ID" value="VVE27401.1"/>
    <property type="molecule type" value="Genomic_DNA"/>
</dbReference>
<evidence type="ECO:0000313" key="9">
    <source>
        <dbReference type="Proteomes" id="UP000366065"/>
    </source>
</evidence>
<evidence type="ECO:0000256" key="5">
    <source>
        <dbReference type="ARBA" id="ARBA00022764"/>
    </source>
</evidence>
<comment type="subcellular location">
    <subcellularLocation>
        <location evidence="1">Periplasm</location>
    </subcellularLocation>
</comment>
<keyword evidence="9" id="KW-1185">Reference proteome</keyword>
<evidence type="ECO:0000256" key="6">
    <source>
        <dbReference type="ARBA" id="ARBA00022841"/>
    </source>
</evidence>
<organism evidence="8 9">
    <name type="scientific">Pandoraea capi</name>
    <dbReference type="NCBI Taxonomy" id="2508286"/>
    <lineage>
        <taxon>Bacteria</taxon>
        <taxon>Pseudomonadati</taxon>
        <taxon>Pseudomonadota</taxon>
        <taxon>Betaproteobacteria</taxon>
        <taxon>Burkholderiales</taxon>
        <taxon>Burkholderiaceae</taxon>
        <taxon>Pandoraea</taxon>
    </lineage>
</organism>
<proteinExistence type="predicted"/>
<evidence type="ECO:0000313" key="8">
    <source>
        <dbReference type="EMBL" id="VVE27401.1"/>
    </source>
</evidence>
<accession>A0ABY6W506</accession>
<reference evidence="8 9" key="1">
    <citation type="submission" date="2019-08" db="EMBL/GenBank/DDBJ databases">
        <authorList>
            <person name="Peeters C."/>
        </authorList>
    </citation>
    <scope>NUCLEOTIDE SEQUENCE [LARGE SCALE GENOMIC DNA]</scope>
    <source>
        <strain evidence="8 9">LMG 20602</strain>
    </source>
</reference>
<evidence type="ECO:0000256" key="3">
    <source>
        <dbReference type="ARBA" id="ARBA00022679"/>
    </source>
</evidence>
<dbReference type="CDD" id="cd14444">
    <property type="entry name" value="AlgX_N_like_1"/>
    <property type="match status" value="1"/>
</dbReference>